<dbReference type="AlphaFoldDB" id="A0A1T5G3M0"/>
<feature type="binding site" evidence="1">
    <location>
        <position position="64"/>
    </location>
    <ligand>
        <name>a divalent metal cation</name>
        <dbReference type="ChEBI" id="CHEBI:60240"/>
        <label>1</label>
    </ligand>
</feature>
<evidence type="ECO:0000313" key="3">
    <source>
        <dbReference type="Proteomes" id="UP000191112"/>
    </source>
</evidence>
<gene>
    <name evidence="2" type="ORF">SAMN05660477_02555</name>
</gene>
<dbReference type="InterPro" id="IPR032466">
    <property type="entry name" value="Metal_Hydrolase"/>
</dbReference>
<dbReference type="PIRSF" id="PIRSF005902">
    <property type="entry name" value="DNase_TatD"/>
    <property type="match status" value="1"/>
</dbReference>
<accession>A0A1T5G3M0</accession>
<dbReference type="Pfam" id="PF01026">
    <property type="entry name" value="TatD_DNase"/>
    <property type="match status" value="1"/>
</dbReference>
<dbReference type="Proteomes" id="UP000191112">
    <property type="component" value="Unassembled WGS sequence"/>
</dbReference>
<feature type="binding site" evidence="1">
    <location>
        <position position="121"/>
    </location>
    <ligand>
        <name>a divalent metal cation</name>
        <dbReference type="ChEBI" id="CHEBI:60240"/>
        <label>2</label>
    </ligand>
</feature>
<name>A0A1T5G3M0_9FLAO</name>
<organism evidence="2 3">
    <name type="scientific">Soonwooa buanensis</name>
    <dbReference type="NCBI Taxonomy" id="619805"/>
    <lineage>
        <taxon>Bacteria</taxon>
        <taxon>Pseudomonadati</taxon>
        <taxon>Bacteroidota</taxon>
        <taxon>Flavobacteriia</taxon>
        <taxon>Flavobacteriales</taxon>
        <taxon>Weeksellaceae</taxon>
        <taxon>Chryseobacterium group</taxon>
        <taxon>Soonwooa</taxon>
    </lineage>
</organism>
<dbReference type="PANTHER" id="PTHR46124">
    <property type="entry name" value="D-AMINOACYL-TRNA DEACYLASE"/>
    <property type="match status" value="1"/>
</dbReference>
<reference evidence="2 3" key="1">
    <citation type="submission" date="2017-02" db="EMBL/GenBank/DDBJ databases">
        <authorList>
            <person name="Peterson S.W."/>
        </authorList>
    </citation>
    <scope>NUCLEOTIDE SEQUENCE [LARGE SCALE GENOMIC DNA]</scope>
    <source>
        <strain evidence="2 3">DSM 22323</strain>
    </source>
</reference>
<protein>
    <submittedName>
        <fullName evidence="2">TatD DNase family protein</fullName>
    </submittedName>
</protein>
<dbReference type="OrthoDB" id="664222at2"/>
<dbReference type="GO" id="GO:0016788">
    <property type="term" value="F:hydrolase activity, acting on ester bonds"/>
    <property type="evidence" value="ECO:0007669"/>
    <property type="project" value="InterPro"/>
</dbReference>
<dbReference type="RefSeq" id="WP_079667746.1">
    <property type="nucleotide sequence ID" value="NZ_FUYZ01000009.1"/>
</dbReference>
<evidence type="ECO:0000313" key="2">
    <source>
        <dbReference type="EMBL" id="SKC02919.1"/>
    </source>
</evidence>
<keyword evidence="1" id="KW-0479">Metal-binding</keyword>
<dbReference type="InterPro" id="IPR001130">
    <property type="entry name" value="TatD-like"/>
</dbReference>
<evidence type="ECO:0000256" key="1">
    <source>
        <dbReference type="PIRSR" id="PIRSR005902-1"/>
    </source>
</evidence>
<dbReference type="GO" id="GO:0046872">
    <property type="term" value="F:metal ion binding"/>
    <property type="evidence" value="ECO:0007669"/>
    <property type="project" value="UniProtKB-KW"/>
</dbReference>
<keyword evidence="3" id="KW-1185">Reference proteome</keyword>
<feature type="binding site" evidence="1">
    <location>
        <position position="99"/>
    </location>
    <ligand>
        <name>a divalent metal cation</name>
        <dbReference type="ChEBI" id="CHEBI:60240"/>
        <label>2</label>
    </ligand>
</feature>
<dbReference type="STRING" id="619805.SAMN05660477_02555"/>
<dbReference type="SUPFAM" id="SSF51556">
    <property type="entry name" value="Metallo-dependent hydrolases"/>
    <property type="match status" value="1"/>
</dbReference>
<sequence>MDFFDFHHHHLGQFGIYNLDLFSDDNPEFFSIGLHPKDITKDFENALDWVKSRAHEPNCLAIGECGLDALVEVDSVLQEEVFKQQILLANTLQKPVIIHCVRRHSDLLKFQKIAKVPMIIHGFNKKENIATSLLNAGFYLSFGKSLLENLSLQSVFKECPDNRFFLETDAAKINISDIYEKASNIKAMSTSEMQHLIKQNLNLILKNE</sequence>
<dbReference type="PANTHER" id="PTHR46124:SF2">
    <property type="entry name" value="D-AMINOACYL-TRNA DEACYLASE"/>
    <property type="match status" value="1"/>
</dbReference>
<feature type="binding site" evidence="1">
    <location>
        <position position="169"/>
    </location>
    <ligand>
        <name>a divalent metal cation</name>
        <dbReference type="ChEBI" id="CHEBI:60240"/>
        <label>1</label>
    </ligand>
</feature>
<dbReference type="Gene3D" id="3.20.20.140">
    <property type="entry name" value="Metal-dependent hydrolases"/>
    <property type="match status" value="1"/>
</dbReference>
<proteinExistence type="predicted"/>
<dbReference type="EMBL" id="FUYZ01000009">
    <property type="protein sequence ID" value="SKC02919.1"/>
    <property type="molecule type" value="Genomic_DNA"/>
</dbReference>